<dbReference type="STRING" id="641025.SAMN05421507_103417"/>
<evidence type="ECO:0000313" key="2">
    <source>
        <dbReference type="Proteomes" id="UP000199691"/>
    </source>
</evidence>
<dbReference type="Proteomes" id="UP000199691">
    <property type="component" value="Unassembled WGS sequence"/>
</dbReference>
<evidence type="ECO:0000313" key="1">
    <source>
        <dbReference type="EMBL" id="SDO70682.1"/>
    </source>
</evidence>
<accession>A0A1H0LR17</accession>
<dbReference type="InterPro" id="IPR035948">
    <property type="entry name" value="YwqG-like_sf"/>
</dbReference>
<keyword evidence="2" id="KW-1185">Reference proteome</keyword>
<gene>
    <name evidence="1" type="ORF">SAMN05421507_103417</name>
</gene>
<name>A0A1H0LR17_9PSEU</name>
<proteinExistence type="predicted"/>
<dbReference type="Gene3D" id="2.30.320.10">
    <property type="entry name" value="YwqG-like"/>
    <property type="match status" value="1"/>
</dbReference>
<dbReference type="SUPFAM" id="SSF103032">
    <property type="entry name" value="Hypothetical protein YwqG"/>
    <property type="match status" value="1"/>
</dbReference>
<dbReference type="AlphaFoldDB" id="A0A1H0LR17"/>
<sequence>MRHWEDVVRPCVRLARDGDGPVVGRFGGPLLLPAEVPDPATPYVATIDLAALPAGSTDLPLPPDGTLLLFAIVEDDCDYADAGSAVHVPAGTAVAERDRHSSWWSTVDEYREKIERFPQGPLRATPDLSLPRYCEEHYSADLHWEAAWPTRSDELRELLRDARAGIAGWGTLQLGGFASEEVVDLHDPLDAVVEQATRAAADGKVDFAVSEEPADWVLLADWHTDISGWEGASVHWALQRKDLEERRFDRVFATYYWNP</sequence>
<dbReference type="Pfam" id="PF09234">
    <property type="entry name" value="DUF1963"/>
    <property type="match status" value="1"/>
</dbReference>
<reference evidence="2" key="1">
    <citation type="submission" date="2016-10" db="EMBL/GenBank/DDBJ databases">
        <authorList>
            <person name="Varghese N."/>
            <person name="Submissions S."/>
        </authorList>
    </citation>
    <scope>NUCLEOTIDE SEQUENCE [LARGE SCALE GENOMIC DNA]</scope>
    <source>
        <strain evidence="2">CGMCC 4.6609</strain>
    </source>
</reference>
<dbReference type="EMBL" id="FNIX01000003">
    <property type="protein sequence ID" value="SDO70682.1"/>
    <property type="molecule type" value="Genomic_DNA"/>
</dbReference>
<evidence type="ECO:0008006" key="3">
    <source>
        <dbReference type="Google" id="ProtNLM"/>
    </source>
</evidence>
<organism evidence="1 2">
    <name type="scientific">Lentzea jiangxiensis</name>
    <dbReference type="NCBI Taxonomy" id="641025"/>
    <lineage>
        <taxon>Bacteria</taxon>
        <taxon>Bacillati</taxon>
        <taxon>Actinomycetota</taxon>
        <taxon>Actinomycetes</taxon>
        <taxon>Pseudonocardiales</taxon>
        <taxon>Pseudonocardiaceae</taxon>
        <taxon>Lentzea</taxon>
    </lineage>
</organism>
<protein>
    <recommendedName>
        <fullName evidence="3">DUF1963 domain-containing protein</fullName>
    </recommendedName>
</protein>
<dbReference type="InterPro" id="IPR015315">
    <property type="entry name" value="DUF1963"/>
</dbReference>